<proteinExistence type="predicted"/>
<dbReference type="RefSeq" id="WP_244844337.1">
    <property type="nucleotide sequence ID" value="NZ_CP107006.1"/>
</dbReference>
<dbReference type="EMBL" id="CP107006">
    <property type="protein sequence ID" value="UYQ94859.1"/>
    <property type="molecule type" value="Genomic_DNA"/>
</dbReference>
<dbReference type="Proteomes" id="UP001162741">
    <property type="component" value="Chromosome"/>
</dbReference>
<evidence type="ECO:0008006" key="3">
    <source>
        <dbReference type="Google" id="ProtNLM"/>
    </source>
</evidence>
<accession>A0ABY6J984</accession>
<sequence length="250" mass="27799">MKHIRLIYALCLLTACDPREDRDSLPAPVERPDLKFSVTQQAGYDNKVMLDNQTPGTIAYWDYGIGISNKQKDTIILPFAGTYNIKFYAYSQGGPVKDSANVTVTKNDANYFSNAMWNQLTNGVTGKTWVWAVDEPNGACYGNGSGAALTPEWWRVGVPDLTSWGVINDEMTFDLNGAANFSKISKGKTEKGFFALDTTNKTIKITGSDISNGKNISYTIAKINNNELTLVEQGDGWRNLWLFKRKGFTY</sequence>
<protein>
    <recommendedName>
        <fullName evidence="3">PKD domain-containing protein</fullName>
    </recommendedName>
</protein>
<dbReference type="PROSITE" id="PS51257">
    <property type="entry name" value="PROKAR_LIPOPROTEIN"/>
    <property type="match status" value="1"/>
</dbReference>
<reference evidence="1" key="1">
    <citation type="submission" date="2022-10" db="EMBL/GenBank/DDBJ databases">
        <title>Chitinophaga sp. nov., isolated from soil.</title>
        <authorList>
            <person name="Jeon C.O."/>
        </authorList>
    </citation>
    <scope>NUCLEOTIDE SEQUENCE</scope>
    <source>
        <strain evidence="1">R8</strain>
    </source>
</reference>
<evidence type="ECO:0000313" key="1">
    <source>
        <dbReference type="EMBL" id="UYQ94859.1"/>
    </source>
</evidence>
<name>A0ABY6J984_9BACT</name>
<gene>
    <name evidence="1" type="ORF">MKQ68_07105</name>
</gene>
<organism evidence="1 2">
    <name type="scientific">Chitinophaga horti</name>
    <dbReference type="NCBI Taxonomy" id="2920382"/>
    <lineage>
        <taxon>Bacteria</taxon>
        <taxon>Pseudomonadati</taxon>
        <taxon>Bacteroidota</taxon>
        <taxon>Chitinophagia</taxon>
        <taxon>Chitinophagales</taxon>
        <taxon>Chitinophagaceae</taxon>
        <taxon>Chitinophaga</taxon>
    </lineage>
</organism>
<keyword evidence="2" id="KW-1185">Reference proteome</keyword>
<evidence type="ECO:0000313" key="2">
    <source>
        <dbReference type="Proteomes" id="UP001162741"/>
    </source>
</evidence>